<proteinExistence type="predicted"/>
<dbReference type="InterPro" id="IPR050351">
    <property type="entry name" value="BphY/WalK/GraS-like"/>
</dbReference>
<dbReference type="Gene3D" id="1.10.287.130">
    <property type="match status" value="1"/>
</dbReference>
<protein>
    <recommendedName>
        <fullName evidence="2">histidine kinase</fullName>
        <ecNumber evidence="2">2.7.13.3</ecNumber>
    </recommendedName>
</protein>
<dbReference type="Gene3D" id="3.40.50.2300">
    <property type="match status" value="1"/>
</dbReference>
<sequence>MIEVRPLQNIVIIDDNPDDRLLAIRELGKEFSELQIVEIIDAKEFASALEVDNYDLVITDYQLKWTNGLDILSAFKSRYPGIPVIMFTNSGTQEVAVAAMKAGLDDYVIKSPKHFIRLSQAVRLAWENAQTRLRLNQTSLRLQFLLNQLNVGVFRATLEGELIECNDGFLHLLNLSTSEQARIFFRSYPRLNLANSHGIPPWEKEVQLLLDGKTTWLMLSETLTELDGETVIDGLLQDITERKSAEAQIQQLNQTLEHRVAERTAQLEAINQELETFAYSISHDLRTPIRQVYSFADLLHQSLESINLSEEINSYLEMIIKLTKRASKMIDDLMEFSSTGRLRMLYTTIDMNGLVEEIKQQLVSQTENRNITWEIEPLPSANGDQTLLRLVWQNLIENAIKYTSYKNIAEINIGSNINSSEITFFIKDNGVGFDMRYVDRIFGIFQRLHSSQEFEGTGIGLANVQRIVHRHGGRIWTQSAVNQGTTIYFSLPINQ</sequence>
<evidence type="ECO:0000256" key="2">
    <source>
        <dbReference type="ARBA" id="ARBA00012438"/>
    </source>
</evidence>
<gene>
    <name evidence="13" type="ORF">NIES267_22820</name>
</gene>
<evidence type="ECO:0000256" key="3">
    <source>
        <dbReference type="ARBA" id="ARBA00022553"/>
    </source>
</evidence>
<dbReference type="PROSITE" id="PS50110">
    <property type="entry name" value="RESPONSE_REGULATORY"/>
    <property type="match status" value="1"/>
</dbReference>
<dbReference type="AlphaFoldDB" id="A0A1Z4LNY9"/>
<dbReference type="InterPro" id="IPR001789">
    <property type="entry name" value="Sig_transdc_resp-reg_receiver"/>
</dbReference>
<dbReference type="Pfam" id="PF00512">
    <property type="entry name" value="HisKA"/>
    <property type="match status" value="1"/>
</dbReference>
<keyword evidence="4" id="KW-0808">Transferase</keyword>
<keyword evidence="6" id="KW-0902">Two-component regulatory system</keyword>
<dbReference type="FunFam" id="3.30.565.10:FF:000006">
    <property type="entry name" value="Sensor histidine kinase WalK"/>
    <property type="match status" value="1"/>
</dbReference>
<dbReference type="GO" id="GO:0000156">
    <property type="term" value="F:phosphorelay response regulator activity"/>
    <property type="evidence" value="ECO:0007669"/>
    <property type="project" value="TreeGrafter"/>
</dbReference>
<evidence type="ECO:0000256" key="4">
    <source>
        <dbReference type="ARBA" id="ARBA00022679"/>
    </source>
</evidence>
<evidence type="ECO:0000259" key="10">
    <source>
        <dbReference type="PROSITE" id="PS50109"/>
    </source>
</evidence>
<evidence type="ECO:0000256" key="6">
    <source>
        <dbReference type="ARBA" id="ARBA00023012"/>
    </source>
</evidence>
<feature type="modified residue" description="4-aspartylphosphate" evidence="8">
    <location>
        <position position="60"/>
    </location>
</feature>
<feature type="domain" description="Histidine kinase" evidence="10">
    <location>
        <begin position="280"/>
        <end position="495"/>
    </location>
</feature>
<dbReference type="EMBL" id="AP018227">
    <property type="protein sequence ID" value="BAY82798.1"/>
    <property type="molecule type" value="Genomic_DNA"/>
</dbReference>
<dbReference type="SMART" id="SM00448">
    <property type="entry name" value="REC"/>
    <property type="match status" value="1"/>
</dbReference>
<evidence type="ECO:0000259" key="12">
    <source>
        <dbReference type="PROSITE" id="PS50113"/>
    </source>
</evidence>
<dbReference type="OrthoDB" id="516853at2"/>
<dbReference type="SUPFAM" id="SSF47384">
    <property type="entry name" value="Homodimeric domain of signal transducing histidine kinase"/>
    <property type="match status" value="1"/>
</dbReference>
<dbReference type="EC" id="2.7.13.3" evidence="2"/>
<evidence type="ECO:0000313" key="14">
    <source>
        <dbReference type="Proteomes" id="UP000218418"/>
    </source>
</evidence>
<comment type="catalytic activity">
    <reaction evidence="1">
        <text>ATP + protein L-histidine = ADP + protein N-phospho-L-histidine.</text>
        <dbReference type="EC" id="2.7.13.3"/>
    </reaction>
</comment>
<dbReference type="Gene3D" id="3.30.565.10">
    <property type="entry name" value="Histidine kinase-like ATPase, C-terminal domain"/>
    <property type="match status" value="1"/>
</dbReference>
<dbReference type="PROSITE" id="PS50113">
    <property type="entry name" value="PAC"/>
    <property type="match status" value="1"/>
</dbReference>
<dbReference type="PANTHER" id="PTHR42878">
    <property type="entry name" value="TWO-COMPONENT HISTIDINE KINASE"/>
    <property type="match status" value="1"/>
</dbReference>
<evidence type="ECO:0000313" key="13">
    <source>
        <dbReference type="EMBL" id="BAY82798.1"/>
    </source>
</evidence>
<keyword evidence="9" id="KW-0175">Coiled coil</keyword>
<dbReference type="SUPFAM" id="SSF55785">
    <property type="entry name" value="PYP-like sensor domain (PAS domain)"/>
    <property type="match status" value="1"/>
</dbReference>
<feature type="domain" description="Response regulatory" evidence="11">
    <location>
        <begin position="9"/>
        <end position="125"/>
    </location>
</feature>
<keyword evidence="5" id="KW-0418">Kinase</keyword>
<dbReference type="InterPro" id="IPR003594">
    <property type="entry name" value="HATPase_dom"/>
</dbReference>
<dbReference type="SMART" id="SM00387">
    <property type="entry name" value="HATPase_c"/>
    <property type="match status" value="1"/>
</dbReference>
<dbReference type="PANTHER" id="PTHR42878:SF15">
    <property type="entry name" value="BACTERIOPHYTOCHROME"/>
    <property type="match status" value="1"/>
</dbReference>
<dbReference type="Pfam" id="PF02518">
    <property type="entry name" value="HATPase_c"/>
    <property type="match status" value="1"/>
</dbReference>
<feature type="coiled-coil region" evidence="9">
    <location>
        <begin position="235"/>
        <end position="273"/>
    </location>
</feature>
<evidence type="ECO:0000256" key="5">
    <source>
        <dbReference type="ARBA" id="ARBA00022777"/>
    </source>
</evidence>
<dbReference type="CDD" id="cd00156">
    <property type="entry name" value="REC"/>
    <property type="match status" value="1"/>
</dbReference>
<dbReference type="SMART" id="SM00388">
    <property type="entry name" value="HisKA"/>
    <property type="match status" value="1"/>
</dbReference>
<dbReference type="CDD" id="cd00082">
    <property type="entry name" value="HisKA"/>
    <property type="match status" value="1"/>
</dbReference>
<dbReference type="GO" id="GO:0000155">
    <property type="term" value="F:phosphorelay sensor kinase activity"/>
    <property type="evidence" value="ECO:0007669"/>
    <property type="project" value="InterPro"/>
</dbReference>
<dbReference type="InterPro" id="IPR000700">
    <property type="entry name" value="PAS-assoc_C"/>
</dbReference>
<evidence type="ECO:0000259" key="11">
    <source>
        <dbReference type="PROSITE" id="PS50110"/>
    </source>
</evidence>
<reference evidence="13 14" key="1">
    <citation type="submission" date="2017-06" db="EMBL/GenBank/DDBJ databases">
        <title>Genome sequencing of cyanobaciteial culture collection at National Institute for Environmental Studies (NIES).</title>
        <authorList>
            <person name="Hirose Y."/>
            <person name="Shimura Y."/>
            <person name="Fujisawa T."/>
            <person name="Nakamura Y."/>
            <person name="Kawachi M."/>
        </authorList>
    </citation>
    <scope>NUCLEOTIDE SEQUENCE [LARGE SCALE GENOMIC DNA]</scope>
    <source>
        <strain evidence="13 14">NIES-267</strain>
    </source>
</reference>
<dbReference type="InterPro" id="IPR035965">
    <property type="entry name" value="PAS-like_dom_sf"/>
</dbReference>
<evidence type="ECO:0000256" key="7">
    <source>
        <dbReference type="ARBA" id="ARBA00055745"/>
    </source>
</evidence>
<dbReference type="InterPro" id="IPR005467">
    <property type="entry name" value="His_kinase_dom"/>
</dbReference>
<organism evidence="13 14">
    <name type="scientific">Calothrix parasitica NIES-267</name>
    <dbReference type="NCBI Taxonomy" id="1973488"/>
    <lineage>
        <taxon>Bacteria</taxon>
        <taxon>Bacillati</taxon>
        <taxon>Cyanobacteriota</taxon>
        <taxon>Cyanophyceae</taxon>
        <taxon>Nostocales</taxon>
        <taxon>Calotrichaceae</taxon>
        <taxon>Calothrix</taxon>
    </lineage>
</organism>
<dbReference type="InterPro" id="IPR011006">
    <property type="entry name" value="CheY-like_superfamily"/>
</dbReference>
<dbReference type="SUPFAM" id="SSF55874">
    <property type="entry name" value="ATPase domain of HSP90 chaperone/DNA topoisomerase II/histidine kinase"/>
    <property type="match status" value="1"/>
</dbReference>
<keyword evidence="14" id="KW-1185">Reference proteome</keyword>
<dbReference type="Proteomes" id="UP000218418">
    <property type="component" value="Chromosome"/>
</dbReference>
<evidence type="ECO:0000256" key="9">
    <source>
        <dbReference type="SAM" id="Coils"/>
    </source>
</evidence>
<keyword evidence="3 8" id="KW-0597">Phosphoprotein</keyword>
<feature type="domain" description="PAC" evidence="12">
    <location>
        <begin position="200"/>
        <end position="251"/>
    </location>
</feature>
<dbReference type="InterPro" id="IPR003661">
    <property type="entry name" value="HisK_dim/P_dom"/>
</dbReference>
<dbReference type="InterPro" id="IPR036890">
    <property type="entry name" value="HATPase_C_sf"/>
</dbReference>
<dbReference type="InterPro" id="IPR004358">
    <property type="entry name" value="Sig_transdc_His_kin-like_C"/>
</dbReference>
<dbReference type="SUPFAM" id="SSF52172">
    <property type="entry name" value="CheY-like"/>
    <property type="match status" value="1"/>
</dbReference>
<dbReference type="PRINTS" id="PR00344">
    <property type="entry name" value="BCTRLSENSOR"/>
</dbReference>
<dbReference type="Gene3D" id="3.30.450.20">
    <property type="entry name" value="PAS domain"/>
    <property type="match status" value="1"/>
</dbReference>
<dbReference type="GO" id="GO:0007234">
    <property type="term" value="P:osmosensory signaling via phosphorelay pathway"/>
    <property type="evidence" value="ECO:0007669"/>
    <property type="project" value="TreeGrafter"/>
</dbReference>
<evidence type="ECO:0000256" key="8">
    <source>
        <dbReference type="PROSITE-ProRule" id="PRU00169"/>
    </source>
</evidence>
<dbReference type="Pfam" id="PF00072">
    <property type="entry name" value="Response_reg"/>
    <property type="match status" value="1"/>
</dbReference>
<comment type="function">
    <text evidence="7">Photoreceptor which exists in two forms that are reversibly interconvertible by light: the R form that absorbs maximally in the red region of the spectrum and the FR form that absorbs maximally in the far-red region.</text>
</comment>
<name>A0A1Z4LNY9_9CYAN</name>
<dbReference type="GO" id="GO:0030295">
    <property type="term" value="F:protein kinase activator activity"/>
    <property type="evidence" value="ECO:0007669"/>
    <property type="project" value="TreeGrafter"/>
</dbReference>
<evidence type="ECO:0000256" key="1">
    <source>
        <dbReference type="ARBA" id="ARBA00000085"/>
    </source>
</evidence>
<dbReference type="PROSITE" id="PS50109">
    <property type="entry name" value="HIS_KIN"/>
    <property type="match status" value="1"/>
</dbReference>
<dbReference type="InterPro" id="IPR036097">
    <property type="entry name" value="HisK_dim/P_sf"/>
</dbReference>
<accession>A0A1Z4LNY9</accession>